<dbReference type="AlphaFoldDB" id="A0A4U1J6I7"/>
<organism evidence="2 3">
    <name type="scientific">Polyangium fumosum</name>
    <dbReference type="NCBI Taxonomy" id="889272"/>
    <lineage>
        <taxon>Bacteria</taxon>
        <taxon>Pseudomonadati</taxon>
        <taxon>Myxococcota</taxon>
        <taxon>Polyangia</taxon>
        <taxon>Polyangiales</taxon>
        <taxon>Polyangiaceae</taxon>
        <taxon>Polyangium</taxon>
    </lineage>
</organism>
<accession>A0A4U1J6I7</accession>
<feature type="compositionally biased region" description="Basic and acidic residues" evidence="1">
    <location>
        <begin position="1"/>
        <end position="10"/>
    </location>
</feature>
<proteinExistence type="predicted"/>
<dbReference type="RefSeq" id="WP_136932160.1">
    <property type="nucleotide sequence ID" value="NZ_SSMQ01000033.1"/>
</dbReference>
<feature type="region of interest" description="Disordered" evidence="1">
    <location>
        <begin position="168"/>
        <end position="203"/>
    </location>
</feature>
<dbReference type="EMBL" id="SSMQ01000033">
    <property type="protein sequence ID" value="TKD02754.1"/>
    <property type="molecule type" value="Genomic_DNA"/>
</dbReference>
<keyword evidence="3" id="KW-1185">Reference proteome</keyword>
<dbReference type="Proteomes" id="UP000309215">
    <property type="component" value="Unassembled WGS sequence"/>
</dbReference>
<protein>
    <submittedName>
        <fullName evidence="2">Uncharacterized protein</fullName>
    </submittedName>
</protein>
<comment type="caution">
    <text evidence="2">The sequence shown here is derived from an EMBL/GenBank/DDBJ whole genome shotgun (WGS) entry which is preliminary data.</text>
</comment>
<reference evidence="2 3" key="1">
    <citation type="submission" date="2019-04" db="EMBL/GenBank/DDBJ databases">
        <authorList>
            <person name="Li Y."/>
            <person name="Wang J."/>
        </authorList>
    </citation>
    <scope>NUCLEOTIDE SEQUENCE [LARGE SCALE GENOMIC DNA]</scope>
    <source>
        <strain evidence="2 3">DSM 14668</strain>
    </source>
</reference>
<name>A0A4U1J6I7_9BACT</name>
<sequence length="247" mass="25322">MANGEGEGKKQRAPHPATVQRKTTTAQPGKRPSRPPHAATAQRKASTPGGARKERPPHAATVQRKASTPGGARKERPPHAATVARTSGAGAAQRLAAPGKTGAVTLASGSALYHTTNYAGLNVLLRAGIGAGVNGRTGSVFPTSTALDAGRAGSGGPAAVLELRTTRALQGGRDAPAQPKTAARAEPAEDDTPPDFAVDRRGSRGVQCKLHPRALDALEPVAVHLRDARGAWARFTVAQYREMSGGG</sequence>
<feature type="region of interest" description="Disordered" evidence="1">
    <location>
        <begin position="1"/>
        <end position="96"/>
    </location>
</feature>
<dbReference type="OrthoDB" id="9825681at2"/>
<evidence type="ECO:0000313" key="2">
    <source>
        <dbReference type="EMBL" id="TKD02754.1"/>
    </source>
</evidence>
<evidence type="ECO:0000256" key="1">
    <source>
        <dbReference type="SAM" id="MobiDB-lite"/>
    </source>
</evidence>
<gene>
    <name evidence="2" type="ORF">E8A74_28050</name>
</gene>
<evidence type="ECO:0000313" key="3">
    <source>
        <dbReference type="Proteomes" id="UP000309215"/>
    </source>
</evidence>